<comment type="caution">
    <text evidence="3">The sequence shown here is derived from an EMBL/GenBank/DDBJ whole genome shotgun (WGS) entry which is preliminary data.</text>
</comment>
<dbReference type="Pfam" id="PF01757">
    <property type="entry name" value="Acyl_transf_3"/>
    <property type="match status" value="1"/>
</dbReference>
<evidence type="ECO:0000313" key="3">
    <source>
        <dbReference type="EMBL" id="MBM6857668.1"/>
    </source>
</evidence>
<keyword evidence="1" id="KW-1133">Transmembrane helix</keyword>
<feature type="transmembrane region" description="Helical" evidence="1">
    <location>
        <begin position="94"/>
        <end position="110"/>
    </location>
</feature>
<dbReference type="PANTHER" id="PTHR37312:SF1">
    <property type="entry name" value="MEMBRANE-BOUND ACYLTRANSFERASE YKRP-RELATED"/>
    <property type="match status" value="1"/>
</dbReference>
<proteinExistence type="predicted"/>
<accession>A0AA40ZTE5</accession>
<protein>
    <submittedName>
        <fullName evidence="3">Acyltransferase family protein</fullName>
    </submittedName>
</protein>
<dbReference type="InterPro" id="IPR052734">
    <property type="entry name" value="Nod_factor_acetyltransferase"/>
</dbReference>
<keyword evidence="3" id="KW-0012">Acyltransferase</keyword>
<feature type="transmembrane region" description="Helical" evidence="1">
    <location>
        <begin position="12"/>
        <end position="33"/>
    </location>
</feature>
<keyword evidence="1" id="KW-0812">Transmembrane</keyword>
<name>A0AA40ZTE5_9BACT</name>
<feature type="transmembrane region" description="Helical" evidence="1">
    <location>
        <begin position="254"/>
        <end position="275"/>
    </location>
</feature>
<evidence type="ECO:0000313" key="4">
    <source>
        <dbReference type="Proteomes" id="UP000698924"/>
    </source>
</evidence>
<dbReference type="AlphaFoldDB" id="A0AA40ZTE5"/>
<dbReference type="EMBL" id="JACJMO010000010">
    <property type="protein sequence ID" value="MBM6857668.1"/>
    <property type="molecule type" value="Genomic_DNA"/>
</dbReference>
<keyword evidence="1" id="KW-0472">Membrane</keyword>
<keyword evidence="3" id="KW-0808">Transferase</keyword>
<keyword evidence="4" id="KW-1185">Reference proteome</keyword>
<feature type="domain" description="Acyltransferase 3" evidence="2">
    <location>
        <begin position="9"/>
        <end position="272"/>
    </location>
</feature>
<feature type="transmembrane region" description="Helical" evidence="1">
    <location>
        <begin position="195"/>
        <end position="213"/>
    </location>
</feature>
<feature type="transmembrane region" description="Helical" evidence="1">
    <location>
        <begin position="53"/>
        <end position="74"/>
    </location>
</feature>
<dbReference type="PANTHER" id="PTHR37312">
    <property type="entry name" value="MEMBRANE-BOUND ACYLTRANSFERASE YKRP-RELATED"/>
    <property type="match status" value="1"/>
</dbReference>
<feature type="transmembrane region" description="Helical" evidence="1">
    <location>
        <begin position="122"/>
        <end position="143"/>
    </location>
</feature>
<reference evidence="3 4" key="1">
    <citation type="journal article" date="2021" name="Sci. Rep.">
        <title>The distribution of antibiotic resistance genes in chicken gut microbiota commensals.</title>
        <authorList>
            <person name="Juricova H."/>
            <person name="Matiasovicova J."/>
            <person name="Kubasova T."/>
            <person name="Cejkova D."/>
            <person name="Rychlik I."/>
        </authorList>
    </citation>
    <scope>NUCLEOTIDE SEQUENCE [LARGE SCALE GENOMIC DNA]</scope>
    <source>
        <strain evidence="3 4">An421</strain>
    </source>
</reference>
<evidence type="ECO:0000256" key="1">
    <source>
        <dbReference type="SAM" id="Phobius"/>
    </source>
</evidence>
<gene>
    <name evidence="3" type="ORF">H6D15_08665</name>
</gene>
<dbReference type="Proteomes" id="UP000698924">
    <property type="component" value="Unassembled WGS sequence"/>
</dbReference>
<feature type="transmembrane region" description="Helical" evidence="1">
    <location>
        <begin position="220"/>
        <end position="242"/>
    </location>
</feature>
<evidence type="ECO:0000259" key="2">
    <source>
        <dbReference type="Pfam" id="PF01757"/>
    </source>
</evidence>
<dbReference type="GO" id="GO:0016747">
    <property type="term" value="F:acyltransferase activity, transferring groups other than amino-acyl groups"/>
    <property type="evidence" value="ECO:0007669"/>
    <property type="project" value="InterPro"/>
</dbReference>
<dbReference type="RefSeq" id="WP_204971802.1">
    <property type="nucleotide sequence ID" value="NZ_JAAZTS010000011.1"/>
</dbReference>
<feature type="transmembrane region" description="Helical" evidence="1">
    <location>
        <begin position="149"/>
        <end position="166"/>
    </location>
</feature>
<sequence>MPSQVLNLVKDLIYSFHMPLFFFASGCIFSFQLEIRKKQMTFTQLLKNKTKRLMIPFYAFALLMVYPTMTLLGFRDPVHYFIDGFILAIDSRHLWFVLTLFLLFLLFFGLRKMCIKLHIPIWATSILALLIYIFPINIVYFQIRNVEEYLIWFTLGYLFTIYKSAFKYVAIAALFGLGLNMVMPEFSFPPDMSKLINAIVGVAIFYILSVRTIKIEKAKLYQWVASNSFGIYLFHAMIIYWLEFIAAPYPINPYLLSIVIFVISLTLSILLTIMVRKLGLGVIIGETSK</sequence>
<dbReference type="InterPro" id="IPR002656">
    <property type="entry name" value="Acyl_transf_3_dom"/>
</dbReference>
<organism evidence="3 4">
    <name type="scientific">Caecibacteroides pullorum</name>
    <dbReference type="NCBI Taxonomy" id="2725562"/>
    <lineage>
        <taxon>Bacteria</taxon>
        <taxon>Pseudomonadati</taxon>
        <taxon>Bacteroidota</taxon>
        <taxon>Bacteroidia</taxon>
        <taxon>Bacteroidales</taxon>
        <taxon>Bacteroidaceae</taxon>
        <taxon>Caecibacteroides</taxon>
    </lineage>
</organism>